<dbReference type="Proteomes" id="UP000185829">
    <property type="component" value="Unassembled WGS sequence"/>
</dbReference>
<evidence type="ECO:0000259" key="1">
    <source>
        <dbReference type="PROSITE" id="PS50280"/>
    </source>
</evidence>
<dbReference type="PROSITE" id="PS50280">
    <property type="entry name" value="SET"/>
    <property type="match status" value="1"/>
</dbReference>
<dbReference type="SUPFAM" id="SSF82199">
    <property type="entry name" value="SET domain"/>
    <property type="match status" value="1"/>
</dbReference>
<dbReference type="Gene3D" id="2.170.270.10">
    <property type="entry name" value="SET domain"/>
    <property type="match status" value="1"/>
</dbReference>
<dbReference type="PANTHER" id="PTHR40050">
    <property type="entry name" value="INNER SPORE COAT PROTEIN H"/>
    <property type="match status" value="1"/>
</dbReference>
<keyword evidence="2" id="KW-0946">Virion</keyword>
<keyword evidence="2" id="KW-0167">Capsid protein</keyword>
<organism evidence="2 3">
    <name type="scientific">Peribacillus simplex</name>
    <dbReference type="NCBI Taxonomy" id="1478"/>
    <lineage>
        <taxon>Bacteria</taxon>
        <taxon>Bacillati</taxon>
        <taxon>Bacillota</taxon>
        <taxon>Bacilli</taxon>
        <taxon>Bacillales</taxon>
        <taxon>Bacillaceae</taxon>
        <taxon>Peribacillus</taxon>
    </lineage>
</organism>
<dbReference type="InterPro" id="IPR001214">
    <property type="entry name" value="SET_dom"/>
</dbReference>
<evidence type="ECO:0000313" key="3">
    <source>
        <dbReference type="Proteomes" id="UP000185829"/>
    </source>
</evidence>
<reference evidence="2 3" key="1">
    <citation type="submission" date="2017-01" db="EMBL/GenBank/DDBJ databases">
        <authorList>
            <person name="Varghese N."/>
            <person name="Submissions S."/>
        </authorList>
    </citation>
    <scope>NUCLEOTIDE SEQUENCE [LARGE SCALE GENOMIC DNA]</scope>
    <source>
        <strain evidence="2 3">RUG2-6</strain>
    </source>
</reference>
<dbReference type="InterPro" id="IPR014867">
    <property type="entry name" value="Spore_coat_CotH_CotH2/3/7"/>
</dbReference>
<dbReference type="Pfam" id="PF00856">
    <property type="entry name" value="SET"/>
    <property type="match status" value="1"/>
</dbReference>
<accession>A0A9X8WMA4</accession>
<dbReference type="InterPro" id="IPR046341">
    <property type="entry name" value="SET_dom_sf"/>
</dbReference>
<dbReference type="PANTHER" id="PTHR40050:SF1">
    <property type="entry name" value="INNER SPORE COAT PROTEIN H"/>
    <property type="match status" value="1"/>
</dbReference>
<sequence length="506" mass="58673">MSYHIPSYFLMIEEEDLEDLRADIWSDNPIPANLKVENDIYVIDIAYRGSYTRKFRKRSYWIDFIEPERFFGAHKIHLNAEYRDPSLIRNKLSLDFFQDLGVLSPHSQHINLIRNGTFKGVYLQLDSVDGVFLEKRGLPAGPIYYAVNNDANFSLKRDGIAKDSLTSGYKQAFGKPADDEYLIELIKKINTTPLAKFPEVVSQHLDIHKYLRWLVGAVCTMNNDGFTHNYALYRNSKTKLFEIIPWDYDATWGRKVSGGIMEHTYVPIGGKKTNHLIHLLLQIPEYSKFYKDLLVETLETTFTVKYMENKVLPLHQGIRPHILHDPYKKNKIDLFDKEPEFIFEFIRKRSAYLNKHLGGLDEKNATTQLIAKQDRKRGVASMSPICIKNTGKYGRGVYATRDIKKDELIEVSPVIISPKHEWKYLKKTALFHHCFYWGDDDETAIALGNGSLFNHSYTPNATFDNNFEDLTIDFYAHKDIKAGEEITINYNGEPDDKSPLWFDVIE</sequence>
<evidence type="ECO:0000313" key="2">
    <source>
        <dbReference type="EMBL" id="SIR88558.1"/>
    </source>
</evidence>
<feature type="domain" description="SET" evidence="1">
    <location>
        <begin position="383"/>
        <end position="491"/>
    </location>
</feature>
<dbReference type="CDD" id="cd10540">
    <property type="entry name" value="SET_SpSet7-like"/>
    <property type="match status" value="1"/>
</dbReference>
<dbReference type="Pfam" id="PF08757">
    <property type="entry name" value="CotH"/>
    <property type="match status" value="1"/>
</dbReference>
<protein>
    <submittedName>
        <fullName evidence="2">Spore coat protein H</fullName>
    </submittedName>
</protein>
<proteinExistence type="predicted"/>
<gene>
    <name evidence="2" type="ORF">SAMN05878482_106401</name>
</gene>
<dbReference type="SMART" id="SM00317">
    <property type="entry name" value="SET"/>
    <property type="match status" value="1"/>
</dbReference>
<name>A0A9X8WMA4_9BACI</name>
<comment type="caution">
    <text evidence="2">The sequence shown here is derived from an EMBL/GenBank/DDBJ whole genome shotgun (WGS) entry which is preliminary data.</text>
</comment>
<dbReference type="AlphaFoldDB" id="A0A9X8WMA4"/>
<dbReference type="EMBL" id="FTMX01000006">
    <property type="protein sequence ID" value="SIR88558.1"/>
    <property type="molecule type" value="Genomic_DNA"/>
</dbReference>